<dbReference type="Proteomes" id="UP000550707">
    <property type="component" value="Unassembled WGS sequence"/>
</dbReference>
<proteinExistence type="predicted"/>
<reference evidence="1 2" key="1">
    <citation type="journal article" date="2020" name="Nature">
        <title>Six reference-quality genomes reveal evolution of bat adaptations.</title>
        <authorList>
            <person name="Jebb D."/>
            <person name="Huang Z."/>
            <person name="Pippel M."/>
            <person name="Hughes G.M."/>
            <person name="Lavrichenko K."/>
            <person name="Devanna P."/>
            <person name="Winkler S."/>
            <person name="Jermiin L.S."/>
            <person name="Skirmuntt E.C."/>
            <person name="Katzourakis A."/>
            <person name="Burkitt-Gray L."/>
            <person name="Ray D.A."/>
            <person name="Sullivan K.A.M."/>
            <person name="Roscito J.G."/>
            <person name="Kirilenko B.M."/>
            <person name="Davalos L.M."/>
            <person name="Corthals A.P."/>
            <person name="Power M.L."/>
            <person name="Jones G."/>
            <person name="Ransome R.D."/>
            <person name="Dechmann D.K.N."/>
            <person name="Locatelli A.G."/>
            <person name="Puechmaille S.J."/>
            <person name="Fedrigo O."/>
            <person name="Jarvis E.D."/>
            <person name="Hiller M."/>
            <person name="Vernes S.C."/>
            <person name="Myers E.W."/>
            <person name="Teeling E.C."/>
        </authorList>
    </citation>
    <scope>NUCLEOTIDE SEQUENCE [LARGE SCALE GENOMIC DNA]</scope>
    <source>
        <strain evidence="1">MMolMol1</strain>
        <tissue evidence="1">Muscle</tissue>
    </source>
</reference>
<evidence type="ECO:0000313" key="2">
    <source>
        <dbReference type="Proteomes" id="UP000550707"/>
    </source>
</evidence>
<comment type="caution">
    <text evidence="1">The sequence shown here is derived from an EMBL/GenBank/DDBJ whole genome shotgun (WGS) entry which is preliminary data.</text>
</comment>
<evidence type="ECO:0000313" key="1">
    <source>
        <dbReference type="EMBL" id="KAF6462233.1"/>
    </source>
</evidence>
<dbReference type="InParanoid" id="A0A7J8GQD2"/>
<dbReference type="EMBL" id="JACASF010000008">
    <property type="protein sequence ID" value="KAF6462233.1"/>
    <property type="molecule type" value="Genomic_DNA"/>
</dbReference>
<organism evidence="1 2">
    <name type="scientific">Molossus molossus</name>
    <name type="common">Pallas' mastiff bat</name>
    <name type="synonym">Vespertilio molossus</name>
    <dbReference type="NCBI Taxonomy" id="27622"/>
    <lineage>
        <taxon>Eukaryota</taxon>
        <taxon>Metazoa</taxon>
        <taxon>Chordata</taxon>
        <taxon>Craniata</taxon>
        <taxon>Vertebrata</taxon>
        <taxon>Euteleostomi</taxon>
        <taxon>Mammalia</taxon>
        <taxon>Eutheria</taxon>
        <taxon>Laurasiatheria</taxon>
        <taxon>Chiroptera</taxon>
        <taxon>Yangochiroptera</taxon>
        <taxon>Molossidae</taxon>
        <taxon>Molossus</taxon>
    </lineage>
</organism>
<protein>
    <submittedName>
        <fullName evidence="1">Uncharacterized protein</fullName>
    </submittedName>
</protein>
<dbReference type="AlphaFoldDB" id="A0A7J8GQD2"/>
<keyword evidence="2" id="KW-1185">Reference proteome</keyword>
<name>A0A7J8GQD2_MOLMO</name>
<gene>
    <name evidence="1" type="ORF">HJG59_011279</name>
</gene>
<accession>A0A7J8GQD2</accession>
<sequence>MAASPPHSGAHSTWVVPARQWKSLCTCFEDFFHIRAPGLSPDLPLLTIWSITLQRTPQGWETSNKAPCDHHGSWLTTSSKQVGPGLPMDALDTSGGSHRPLLRHTRPCGHPSSRVCAGRYWAAQTLPAKASHHPWARDTETVGRSRPCHC</sequence>